<comment type="caution">
    <text evidence="1">The sequence shown here is derived from an EMBL/GenBank/DDBJ whole genome shotgun (WGS) entry which is preliminary data.</text>
</comment>
<reference evidence="1" key="1">
    <citation type="journal article" date="2015" name="Nature">
        <title>Complex archaea that bridge the gap between prokaryotes and eukaryotes.</title>
        <authorList>
            <person name="Spang A."/>
            <person name="Saw J.H."/>
            <person name="Jorgensen S.L."/>
            <person name="Zaremba-Niedzwiedzka K."/>
            <person name="Martijn J."/>
            <person name="Lind A.E."/>
            <person name="van Eijk R."/>
            <person name="Schleper C."/>
            <person name="Guy L."/>
            <person name="Ettema T.J."/>
        </authorList>
    </citation>
    <scope>NUCLEOTIDE SEQUENCE</scope>
</reference>
<dbReference type="AlphaFoldDB" id="A0A0F9Z5T0"/>
<dbReference type="GO" id="GO:0015562">
    <property type="term" value="F:efflux transmembrane transporter activity"/>
    <property type="evidence" value="ECO:0007669"/>
    <property type="project" value="InterPro"/>
</dbReference>
<dbReference type="EMBL" id="LAZR01000001">
    <property type="protein sequence ID" value="KKO12669.1"/>
    <property type="molecule type" value="Genomic_DNA"/>
</dbReference>
<dbReference type="SUPFAM" id="SSF56954">
    <property type="entry name" value="Outer membrane efflux proteins (OEP)"/>
    <property type="match status" value="1"/>
</dbReference>
<evidence type="ECO:0008006" key="2">
    <source>
        <dbReference type="Google" id="ProtNLM"/>
    </source>
</evidence>
<dbReference type="PANTHER" id="PTHR30203">
    <property type="entry name" value="OUTER MEMBRANE CATION EFFLUX PROTEIN"/>
    <property type="match status" value="1"/>
</dbReference>
<dbReference type="PANTHER" id="PTHR30203:SF24">
    <property type="entry name" value="BLR4935 PROTEIN"/>
    <property type="match status" value="1"/>
</dbReference>
<gene>
    <name evidence="1" type="ORF">LCGC14_0006850</name>
</gene>
<sequence>MHSNFPVLTGRYALSYHTFYVLFWVIFACSLNATAVQAAESPLTLSDAMSRAMAQNPRLQVFGLRLDGLQGRRITADLNPALEAGAEVENFLGTGDVRGLVGAELTLTLSSTIELGGQRQARVSAIDSRLGLVEAERRAETLDLLGQVTQRFVATLALQEKLQLAADAVSLAQSTLDIVTRRAEQGATPQAEVLRARAALTQSQIEQSRLQSELVSRKMALALLWGDTSVEFTQLQGDLFQFGASDSFESLYQRVSDSPAIQVYASEQRVREAEIQLARSQSESDINWQVGVRRMEEIDDIAFTAGFSVPLFPAQRNRGEVRAALAARDEIRFQREATLLNLHSRLFDAYQQRQQSIAAVEQIRSQMLPNLSEALTQTREAYESGRYSYVEWMAAQRELLAAQRALVDAATTALLNQALIEQLTAQPLAGR</sequence>
<dbReference type="InterPro" id="IPR003423">
    <property type="entry name" value="OMP_efflux"/>
</dbReference>
<name>A0A0F9Z5T0_9ZZZZ</name>
<dbReference type="Pfam" id="PF02321">
    <property type="entry name" value="OEP"/>
    <property type="match status" value="2"/>
</dbReference>
<proteinExistence type="predicted"/>
<evidence type="ECO:0000313" key="1">
    <source>
        <dbReference type="EMBL" id="KKO12669.1"/>
    </source>
</evidence>
<dbReference type="InterPro" id="IPR010131">
    <property type="entry name" value="MdtP/NodT-like"/>
</dbReference>
<organism evidence="1">
    <name type="scientific">marine sediment metagenome</name>
    <dbReference type="NCBI Taxonomy" id="412755"/>
    <lineage>
        <taxon>unclassified sequences</taxon>
        <taxon>metagenomes</taxon>
        <taxon>ecological metagenomes</taxon>
    </lineage>
</organism>
<accession>A0A0F9Z5T0</accession>
<dbReference type="Gene3D" id="1.20.1600.10">
    <property type="entry name" value="Outer membrane efflux proteins (OEP)"/>
    <property type="match status" value="1"/>
</dbReference>
<protein>
    <recommendedName>
        <fullName evidence="2">Transporter</fullName>
    </recommendedName>
</protein>